<sequence length="91" mass="10067">MCRETVCRWWSAYTAGGVGALPGDRPGRPLGSGRLLSDEQAERVQVLLRTTTPEMADIAAPLWTRRAVRELIERDCGVTLAVRTVGLYLPR</sequence>
<dbReference type="EMBL" id="NIDE01000011">
    <property type="protein sequence ID" value="OWK39200.1"/>
    <property type="molecule type" value="Genomic_DNA"/>
</dbReference>
<accession>A0A225DC86</accession>
<dbReference type="Pfam" id="PF13565">
    <property type="entry name" value="HTH_32"/>
    <property type="match status" value="1"/>
</dbReference>
<reference evidence="2" key="1">
    <citation type="submission" date="2017-06" db="EMBL/GenBank/DDBJ databases">
        <title>Genome analysis of Fimbriiglobus ruber SP5, the first member of the order Planctomycetales with confirmed chitinolytic capability.</title>
        <authorList>
            <person name="Ravin N.V."/>
            <person name="Rakitin A.L."/>
            <person name="Ivanova A.A."/>
            <person name="Beletsky A.V."/>
            <person name="Kulichevskaya I.S."/>
            <person name="Mardanov A.V."/>
            <person name="Dedysh S.N."/>
        </authorList>
    </citation>
    <scope>NUCLEOTIDE SEQUENCE [LARGE SCALE GENOMIC DNA]</scope>
    <source>
        <strain evidence="2">SP5</strain>
    </source>
</reference>
<keyword evidence="2" id="KW-1185">Reference proteome</keyword>
<dbReference type="OrthoDB" id="9772604at2"/>
<protein>
    <submittedName>
        <fullName evidence="1">Transposase</fullName>
    </submittedName>
</protein>
<comment type="caution">
    <text evidence="1">The sequence shown here is derived from an EMBL/GenBank/DDBJ whole genome shotgun (WGS) entry which is preliminary data.</text>
</comment>
<evidence type="ECO:0000313" key="1">
    <source>
        <dbReference type="EMBL" id="OWK39200.1"/>
    </source>
</evidence>
<evidence type="ECO:0000313" key="2">
    <source>
        <dbReference type="Proteomes" id="UP000214646"/>
    </source>
</evidence>
<dbReference type="Proteomes" id="UP000214646">
    <property type="component" value="Unassembled WGS sequence"/>
</dbReference>
<name>A0A225DC86_9BACT</name>
<gene>
    <name evidence="1" type="ORF">FRUB_06282</name>
</gene>
<proteinExistence type="predicted"/>
<dbReference type="AlphaFoldDB" id="A0A225DC86"/>
<organism evidence="1 2">
    <name type="scientific">Fimbriiglobus ruber</name>
    <dbReference type="NCBI Taxonomy" id="1908690"/>
    <lineage>
        <taxon>Bacteria</taxon>
        <taxon>Pseudomonadati</taxon>
        <taxon>Planctomycetota</taxon>
        <taxon>Planctomycetia</taxon>
        <taxon>Gemmatales</taxon>
        <taxon>Gemmataceae</taxon>
        <taxon>Fimbriiglobus</taxon>
    </lineage>
</organism>